<dbReference type="AlphaFoldDB" id="A0AAV7CI37"/>
<organism evidence="1 2">
    <name type="scientific">Engystomops pustulosus</name>
    <name type="common">Tungara frog</name>
    <name type="synonym">Physalaemus pustulosus</name>
    <dbReference type="NCBI Taxonomy" id="76066"/>
    <lineage>
        <taxon>Eukaryota</taxon>
        <taxon>Metazoa</taxon>
        <taxon>Chordata</taxon>
        <taxon>Craniata</taxon>
        <taxon>Vertebrata</taxon>
        <taxon>Euteleostomi</taxon>
        <taxon>Amphibia</taxon>
        <taxon>Batrachia</taxon>
        <taxon>Anura</taxon>
        <taxon>Neobatrachia</taxon>
        <taxon>Hyloidea</taxon>
        <taxon>Leptodactylidae</taxon>
        <taxon>Leiuperinae</taxon>
        <taxon>Engystomops</taxon>
    </lineage>
</organism>
<comment type="caution">
    <text evidence="1">The sequence shown here is derived from an EMBL/GenBank/DDBJ whole genome shotgun (WGS) entry which is preliminary data.</text>
</comment>
<reference evidence="1" key="1">
    <citation type="thesis" date="2020" institute="ProQuest LLC" country="789 East Eisenhower Parkway, Ann Arbor, MI, USA">
        <title>Comparative Genomics and Chromosome Evolution.</title>
        <authorList>
            <person name="Mudd A.B."/>
        </authorList>
    </citation>
    <scope>NUCLEOTIDE SEQUENCE</scope>
    <source>
        <strain evidence="1">237g6f4</strain>
        <tissue evidence="1">Blood</tissue>
    </source>
</reference>
<name>A0AAV7CI37_ENGPU</name>
<sequence>MFRPQMFSAFISYSAMFIVRTYKLHGCQWLSLYLFNFKDLMCASPEAVSRAAHCGSLSVFVFHVLCSLSQFECYLLQFYLSYHQA</sequence>
<dbReference type="EMBL" id="WNYA01000002">
    <property type="protein sequence ID" value="KAG8584628.1"/>
    <property type="molecule type" value="Genomic_DNA"/>
</dbReference>
<gene>
    <name evidence="1" type="ORF">GDO81_004695</name>
</gene>
<evidence type="ECO:0000313" key="2">
    <source>
        <dbReference type="Proteomes" id="UP000824782"/>
    </source>
</evidence>
<keyword evidence="2" id="KW-1185">Reference proteome</keyword>
<evidence type="ECO:0008006" key="3">
    <source>
        <dbReference type="Google" id="ProtNLM"/>
    </source>
</evidence>
<accession>A0AAV7CI37</accession>
<dbReference type="Proteomes" id="UP000824782">
    <property type="component" value="Unassembled WGS sequence"/>
</dbReference>
<proteinExistence type="predicted"/>
<evidence type="ECO:0000313" key="1">
    <source>
        <dbReference type="EMBL" id="KAG8584628.1"/>
    </source>
</evidence>
<protein>
    <recommendedName>
        <fullName evidence="3">Secreted protein</fullName>
    </recommendedName>
</protein>